<dbReference type="Gene3D" id="1.20.1070.10">
    <property type="entry name" value="Rhodopsin 7-helix transmembrane proteins"/>
    <property type="match status" value="1"/>
</dbReference>
<evidence type="ECO:0000313" key="7">
    <source>
        <dbReference type="Proteomes" id="UP000193642"/>
    </source>
</evidence>
<feature type="transmembrane region" description="Helical" evidence="3">
    <location>
        <begin position="372"/>
        <end position="397"/>
    </location>
</feature>
<feature type="chain" id="PRO_5010994232" description="FZ domain-containing protein" evidence="4">
    <location>
        <begin position="17"/>
        <end position="602"/>
    </location>
</feature>
<protein>
    <recommendedName>
        <fullName evidence="5">FZ domain-containing protein</fullName>
    </recommendedName>
</protein>
<dbReference type="EMBL" id="MCGO01000049">
    <property type="protein sequence ID" value="ORY37676.1"/>
    <property type="molecule type" value="Genomic_DNA"/>
</dbReference>
<name>A0A1Y2BSE4_9FUNG</name>
<dbReference type="Gene3D" id="1.10.2000.10">
    <property type="entry name" value="Frizzled cysteine-rich domain"/>
    <property type="match status" value="1"/>
</dbReference>
<evidence type="ECO:0000256" key="1">
    <source>
        <dbReference type="ARBA" id="ARBA00023157"/>
    </source>
</evidence>
<reference evidence="6 7" key="1">
    <citation type="submission" date="2016-07" db="EMBL/GenBank/DDBJ databases">
        <title>Pervasive Adenine N6-methylation of Active Genes in Fungi.</title>
        <authorList>
            <consortium name="DOE Joint Genome Institute"/>
            <person name="Mondo S.J."/>
            <person name="Dannebaum R.O."/>
            <person name="Kuo R.C."/>
            <person name="Labutti K."/>
            <person name="Haridas S."/>
            <person name="Kuo A."/>
            <person name="Salamov A."/>
            <person name="Ahrendt S.R."/>
            <person name="Lipzen A."/>
            <person name="Sullivan W."/>
            <person name="Andreopoulos W.B."/>
            <person name="Clum A."/>
            <person name="Lindquist E."/>
            <person name="Daum C."/>
            <person name="Ramamoorthy G.K."/>
            <person name="Gryganskyi A."/>
            <person name="Culley D."/>
            <person name="Magnuson J.K."/>
            <person name="James T.Y."/>
            <person name="O'Malley M.A."/>
            <person name="Stajich J.E."/>
            <person name="Spatafora J.W."/>
            <person name="Visel A."/>
            <person name="Grigoriev I.V."/>
        </authorList>
    </citation>
    <scope>NUCLEOTIDE SEQUENCE [LARGE SCALE GENOMIC DNA]</scope>
    <source>
        <strain evidence="6 7">JEL800</strain>
    </source>
</reference>
<comment type="caution">
    <text evidence="6">The sequence shown here is derived from an EMBL/GenBank/DDBJ whole genome shotgun (WGS) entry which is preliminary data.</text>
</comment>
<feature type="transmembrane region" description="Helical" evidence="3">
    <location>
        <begin position="565"/>
        <end position="590"/>
    </location>
</feature>
<keyword evidence="4" id="KW-0732">Signal</keyword>
<evidence type="ECO:0000259" key="5">
    <source>
        <dbReference type="PROSITE" id="PS50038"/>
    </source>
</evidence>
<dbReference type="PANTHER" id="PTHR31787:SF15">
    <property type="entry name" value="FRIZZLED AND SMOOTHENED-LIKE PROTEIN P-RELATED"/>
    <property type="match status" value="1"/>
</dbReference>
<dbReference type="SUPFAM" id="SSF63501">
    <property type="entry name" value="Frizzled cysteine-rich domain"/>
    <property type="match status" value="1"/>
</dbReference>
<organism evidence="6 7">
    <name type="scientific">Rhizoclosmatium globosum</name>
    <dbReference type="NCBI Taxonomy" id="329046"/>
    <lineage>
        <taxon>Eukaryota</taxon>
        <taxon>Fungi</taxon>
        <taxon>Fungi incertae sedis</taxon>
        <taxon>Chytridiomycota</taxon>
        <taxon>Chytridiomycota incertae sedis</taxon>
        <taxon>Chytridiomycetes</taxon>
        <taxon>Chytridiales</taxon>
        <taxon>Chytriomycetaceae</taxon>
        <taxon>Rhizoclosmatium</taxon>
    </lineage>
</organism>
<dbReference type="PANTHER" id="PTHR31787">
    <property type="entry name" value="G-PROTEIN-COUPLED RECEPTOR GPCR FAMILY PROTEIN"/>
    <property type="match status" value="1"/>
</dbReference>
<feature type="signal peptide" evidence="4">
    <location>
        <begin position="1"/>
        <end position="16"/>
    </location>
</feature>
<dbReference type="STRING" id="329046.A0A1Y2BSE4"/>
<feature type="transmembrane region" description="Helical" evidence="3">
    <location>
        <begin position="500"/>
        <end position="520"/>
    </location>
</feature>
<feature type="transmembrane region" description="Helical" evidence="3">
    <location>
        <begin position="216"/>
        <end position="237"/>
    </location>
</feature>
<accession>A0A1Y2BSE4</accession>
<sequence>MIYYLGLLATLTAVTADTCAQYSGGYCKNYASYPVFLPTGSSVSTIEGLLKSGGMDLLLTVNSSNIAARSCISAYLEWSCYSYYPSCSEDHVKDVPCKSVCLNASAQCQTLFAMFGKISSLPDCTENLPGLHVPYGETSTCLGYIPSSGNTTAVISSPQPTGPITCPSFLLPNPNYNPSSPHSEQILGQMCNGPCCVPCPHILQLYDRGSVQTLSIIYQVLAVISFLCSIFLVLSYIVFPQKRIFPGSIIWYYMMGVFILHLNQMSVVGSDGFRVSCVDSITEAHQQNSTGCAVQTFVQTFAAMYLIYWINVFMLNVHLSIVWKKDWFSERMVLLNLIGLVYGLVPSIGVLVSGSSTTTGFNCMVDPQHVIGWILIPLGVIAWPGVGVTIFTVIYLIRLFLSAPGALPAKPYSSGKNQSEPNGSTTQEASNTQSAATKGVPIRPTAQVGEIQRMESSIPQDQTKPKNAVVNSSSAEESVTKAAKNSKAHKERVLGVLKKTWRSIALSVAIVIVFGSFWSFNLQIALTFVNVSPTTPWLASWYACALQGNSRTVCAQQVAPNIPSFIGVALSNITCGIGLMVFLIFGTAMLEDWKKLIVDKFF</sequence>
<feature type="compositionally biased region" description="Polar residues" evidence="2">
    <location>
        <begin position="414"/>
        <end position="436"/>
    </location>
</feature>
<dbReference type="InterPro" id="IPR020067">
    <property type="entry name" value="Frizzled_dom"/>
</dbReference>
<feature type="transmembrane region" description="Helical" evidence="3">
    <location>
        <begin position="333"/>
        <end position="352"/>
    </location>
</feature>
<proteinExistence type="predicted"/>
<keyword evidence="7" id="KW-1185">Reference proteome</keyword>
<dbReference type="InterPro" id="IPR036790">
    <property type="entry name" value="Frizzled_dom_sf"/>
</dbReference>
<keyword evidence="3" id="KW-0472">Membrane</keyword>
<dbReference type="AlphaFoldDB" id="A0A1Y2BSE4"/>
<evidence type="ECO:0000256" key="4">
    <source>
        <dbReference type="SAM" id="SignalP"/>
    </source>
</evidence>
<feature type="transmembrane region" description="Helical" evidence="3">
    <location>
        <begin position="302"/>
        <end position="321"/>
    </location>
</feature>
<feature type="non-terminal residue" evidence="6">
    <location>
        <position position="602"/>
    </location>
</feature>
<keyword evidence="3" id="KW-1133">Transmembrane helix</keyword>
<gene>
    <name evidence="6" type="ORF">BCR33DRAFT_721395</name>
</gene>
<dbReference type="PROSITE" id="PS50038">
    <property type="entry name" value="FZ"/>
    <property type="match status" value="1"/>
</dbReference>
<dbReference type="OrthoDB" id="26203at2759"/>
<keyword evidence="3" id="KW-0812">Transmembrane</keyword>
<evidence type="ECO:0000256" key="3">
    <source>
        <dbReference type="SAM" id="Phobius"/>
    </source>
</evidence>
<dbReference type="InterPro" id="IPR050949">
    <property type="entry name" value="GPCR_Fz/Smo-like"/>
</dbReference>
<feature type="domain" description="FZ" evidence="5">
    <location>
        <begin position="14"/>
        <end position="144"/>
    </location>
</feature>
<feature type="compositionally biased region" description="Low complexity" evidence="2">
    <location>
        <begin position="467"/>
        <end position="477"/>
    </location>
</feature>
<feature type="region of interest" description="Disordered" evidence="2">
    <location>
        <begin position="411"/>
        <end position="439"/>
    </location>
</feature>
<keyword evidence="1" id="KW-1015">Disulfide bond</keyword>
<dbReference type="Proteomes" id="UP000193642">
    <property type="component" value="Unassembled WGS sequence"/>
</dbReference>
<evidence type="ECO:0000256" key="2">
    <source>
        <dbReference type="SAM" id="MobiDB-lite"/>
    </source>
</evidence>
<feature type="region of interest" description="Disordered" evidence="2">
    <location>
        <begin position="455"/>
        <end position="484"/>
    </location>
</feature>
<feature type="transmembrane region" description="Helical" evidence="3">
    <location>
        <begin position="244"/>
        <end position="262"/>
    </location>
</feature>
<evidence type="ECO:0000313" key="6">
    <source>
        <dbReference type="EMBL" id="ORY37676.1"/>
    </source>
</evidence>